<evidence type="ECO:0000313" key="2">
    <source>
        <dbReference type="Proteomes" id="UP000054538"/>
    </source>
</evidence>
<reference evidence="1 2" key="1">
    <citation type="submission" date="2014-04" db="EMBL/GenBank/DDBJ databases">
        <authorList>
            <consortium name="DOE Joint Genome Institute"/>
            <person name="Kuo A."/>
            <person name="Kohler A."/>
            <person name="Jargeat P."/>
            <person name="Nagy L.G."/>
            <person name="Floudas D."/>
            <person name="Copeland A."/>
            <person name="Barry K.W."/>
            <person name="Cichocki N."/>
            <person name="Veneault-Fourrey C."/>
            <person name="LaButti K."/>
            <person name="Lindquist E.A."/>
            <person name="Lipzen A."/>
            <person name="Lundell T."/>
            <person name="Morin E."/>
            <person name="Murat C."/>
            <person name="Sun H."/>
            <person name="Tunlid A."/>
            <person name="Henrissat B."/>
            <person name="Grigoriev I.V."/>
            <person name="Hibbett D.S."/>
            <person name="Martin F."/>
            <person name="Nordberg H.P."/>
            <person name="Cantor M.N."/>
            <person name="Hua S.X."/>
        </authorList>
    </citation>
    <scope>NUCLEOTIDE SEQUENCE [LARGE SCALE GENOMIC DNA]</scope>
    <source>
        <strain evidence="1 2">Ve08.2h10</strain>
    </source>
</reference>
<dbReference type="AlphaFoldDB" id="A0A0D0D3D8"/>
<sequence length="85" mass="9836">KFYQQLFHSLAEKIVESLKPAMTKPKVVLFWDGHYCWVISGLGPHIADYEEQVLIACIVQGWCPKCLSHREHLDEDALHCCCDYT</sequence>
<proteinExistence type="predicted"/>
<evidence type="ECO:0000313" key="1">
    <source>
        <dbReference type="EMBL" id="KIK82643.1"/>
    </source>
</evidence>
<accession>A0A0D0D3D8</accession>
<feature type="non-terminal residue" evidence="1">
    <location>
        <position position="85"/>
    </location>
</feature>
<organism evidence="1 2">
    <name type="scientific">Paxillus rubicundulus Ve08.2h10</name>
    <dbReference type="NCBI Taxonomy" id="930991"/>
    <lineage>
        <taxon>Eukaryota</taxon>
        <taxon>Fungi</taxon>
        <taxon>Dikarya</taxon>
        <taxon>Basidiomycota</taxon>
        <taxon>Agaricomycotina</taxon>
        <taxon>Agaricomycetes</taxon>
        <taxon>Agaricomycetidae</taxon>
        <taxon>Boletales</taxon>
        <taxon>Paxilineae</taxon>
        <taxon>Paxillaceae</taxon>
        <taxon>Paxillus</taxon>
    </lineage>
</organism>
<dbReference type="OrthoDB" id="2681881at2759"/>
<protein>
    <submittedName>
        <fullName evidence="1">Uncharacterized protein</fullName>
    </submittedName>
</protein>
<dbReference type="Pfam" id="PF18759">
    <property type="entry name" value="Plavaka"/>
    <property type="match status" value="1"/>
</dbReference>
<name>A0A0D0D3D8_9AGAM</name>
<keyword evidence="2" id="KW-1185">Reference proteome</keyword>
<dbReference type="HOGENOM" id="CLU_2518717_0_0_1"/>
<dbReference type="Proteomes" id="UP000054538">
    <property type="component" value="Unassembled WGS sequence"/>
</dbReference>
<dbReference type="EMBL" id="KN825614">
    <property type="protein sequence ID" value="KIK82643.1"/>
    <property type="molecule type" value="Genomic_DNA"/>
</dbReference>
<gene>
    <name evidence="1" type="ORF">PAXRUDRAFT_116721</name>
</gene>
<feature type="non-terminal residue" evidence="1">
    <location>
        <position position="1"/>
    </location>
</feature>
<dbReference type="InterPro" id="IPR041078">
    <property type="entry name" value="Plavaka"/>
</dbReference>
<dbReference type="InParanoid" id="A0A0D0D3D8"/>
<reference evidence="2" key="2">
    <citation type="submission" date="2015-01" db="EMBL/GenBank/DDBJ databases">
        <title>Evolutionary Origins and Diversification of the Mycorrhizal Mutualists.</title>
        <authorList>
            <consortium name="DOE Joint Genome Institute"/>
            <consortium name="Mycorrhizal Genomics Consortium"/>
            <person name="Kohler A."/>
            <person name="Kuo A."/>
            <person name="Nagy L.G."/>
            <person name="Floudas D."/>
            <person name="Copeland A."/>
            <person name="Barry K.W."/>
            <person name="Cichocki N."/>
            <person name="Veneault-Fourrey C."/>
            <person name="LaButti K."/>
            <person name="Lindquist E.A."/>
            <person name="Lipzen A."/>
            <person name="Lundell T."/>
            <person name="Morin E."/>
            <person name="Murat C."/>
            <person name="Riley R."/>
            <person name="Ohm R."/>
            <person name="Sun H."/>
            <person name="Tunlid A."/>
            <person name="Henrissat B."/>
            <person name="Grigoriev I.V."/>
            <person name="Hibbett D.S."/>
            <person name="Martin F."/>
        </authorList>
    </citation>
    <scope>NUCLEOTIDE SEQUENCE [LARGE SCALE GENOMIC DNA]</scope>
    <source>
        <strain evidence="2">Ve08.2h10</strain>
    </source>
</reference>